<dbReference type="EMBL" id="SMAE01000007">
    <property type="protein sequence ID" value="TCS88728.1"/>
    <property type="molecule type" value="Genomic_DNA"/>
</dbReference>
<gene>
    <name evidence="1" type="ORF">EDD65_10783</name>
</gene>
<keyword evidence="2" id="KW-1185">Reference proteome</keyword>
<evidence type="ECO:0000313" key="2">
    <source>
        <dbReference type="Proteomes" id="UP000294567"/>
    </source>
</evidence>
<evidence type="ECO:0000313" key="1">
    <source>
        <dbReference type="EMBL" id="TCS88728.1"/>
    </source>
</evidence>
<organism evidence="1 2">
    <name type="scientific">Keratinibaculum paraultunense</name>
    <dbReference type="NCBI Taxonomy" id="1278232"/>
    <lineage>
        <taxon>Bacteria</taxon>
        <taxon>Bacillati</taxon>
        <taxon>Bacillota</taxon>
        <taxon>Tissierellia</taxon>
        <taxon>Tissierellales</taxon>
        <taxon>Tepidimicrobiaceae</taxon>
        <taxon>Keratinibaculum</taxon>
    </lineage>
</organism>
<sequence length="128" mass="14444">MKIAIVTDKSRMNFIPSEEAFKEDEQKKKTTEEVKKVLSKKYDCISLVTNDNIISQLREEKVDLVFNLCNGIKGDSKLAQFPAILEFANIPYTGSSVLGHTLAINKSYSSKIFKACNIPTPDFFLFTI</sequence>
<proteinExistence type="predicted"/>
<dbReference type="PANTHER" id="PTHR23132:SF23">
    <property type="entry name" value="D-ALANINE--D-ALANINE LIGASE B"/>
    <property type="match status" value="1"/>
</dbReference>
<dbReference type="GO" id="GO:0008716">
    <property type="term" value="F:D-alanine-D-alanine ligase activity"/>
    <property type="evidence" value="ECO:0007669"/>
    <property type="project" value="TreeGrafter"/>
</dbReference>
<dbReference type="SUPFAM" id="SSF52440">
    <property type="entry name" value="PreATP-grasp domain"/>
    <property type="match status" value="1"/>
</dbReference>
<comment type="caution">
    <text evidence="1">The sequence shown here is derived from an EMBL/GenBank/DDBJ whole genome shotgun (WGS) entry which is preliminary data.</text>
</comment>
<dbReference type="InterPro" id="IPR016185">
    <property type="entry name" value="PreATP-grasp_dom_sf"/>
</dbReference>
<dbReference type="AlphaFoldDB" id="A0A4R3KUE2"/>
<dbReference type="Gene3D" id="3.40.50.20">
    <property type="match status" value="1"/>
</dbReference>
<protein>
    <recommendedName>
        <fullName evidence="3">D-isomer specific 2-hydroxyacid dehydrogenase-like protein</fullName>
    </recommendedName>
</protein>
<reference evidence="1 2" key="1">
    <citation type="submission" date="2019-03" db="EMBL/GenBank/DDBJ databases">
        <title>Genomic Encyclopedia of Type Strains, Phase IV (KMG-IV): sequencing the most valuable type-strain genomes for metagenomic binning, comparative biology and taxonomic classification.</title>
        <authorList>
            <person name="Goeker M."/>
        </authorList>
    </citation>
    <scope>NUCLEOTIDE SEQUENCE [LARGE SCALE GENOMIC DNA]</scope>
    <source>
        <strain evidence="1 2">DSM 26752</strain>
    </source>
</reference>
<accession>A0A4R3KUE2</accession>
<dbReference type="RefSeq" id="WP_202690539.1">
    <property type="nucleotide sequence ID" value="NZ_CP068564.1"/>
</dbReference>
<evidence type="ECO:0008006" key="3">
    <source>
        <dbReference type="Google" id="ProtNLM"/>
    </source>
</evidence>
<dbReference type="PANTHER" id="PTHR23132">
    <property type="entry name" value="D-ALANINE--D-ALANINE LIGASE"/>
    <property type="match status" value="1"/>
</dbReference>
<name>A0A4R3KUE2_9FIRM</name>
<dbReference type="Proteomes" id="UP000294567">
    <property type="component" value="Unassembled WGS sequence"/>
</dbReference>